<organism evidence="8 9">
    <name type="scientific">Paenibacillus validus</name>
    <dbReference type="NCBI Taxonomy" id="44253"/>
    <lineage>
        <taxon>Bacteria</taxon>
        <taxon>Bacillati</taxon>
        <taxon>Bacillota</taxon>
        <taxon>Bacilli</taxon>
        <taxon>Bacillales</taxon>
        <taxon>Paenibacillaceae</taxon>
        <taxon>Paenibacillus</taxon>
    </lineage>
</organism>
<keyword evidence="3 7" id="KW-0812">Transmembrane</keyword>
<dbReference type="Proteomes" id="UP000450917">
    <property type="component" value="Unassembled WGS sequence"/>
</dbReference>
<feature type="transmembrane region" description="Helical" evidence="7">
    <location>
        <begin position="241"/>
        <end position="266"/>
    </location>
</feature>
<evidence type="ECO:0000313" key="9">
    <source>
        <dbReference type="Proteomes" id="UP000450917"/>
    </source>
</evidence>
<dbReference type="GO" id="GO:0005886">
    <property type="term" value="C:plasma membrane"/>
    <property type="evidence" value="ECO:0007669"/>
    <property type="project" value="UniProtKB-SubCell"/>
</dbReference>
<protein>
    <submittedName>
        <fullName evidence="8">Branched-chain amino acid ABC transporter permease</fullName>
    </submittedName>
</protein>
<gene>
    <name evidence="8" type="ORF">GNP93_00965</name>
</gene>
<dbReference type="PANTHER" id="PTHR30482:SF17">
    <property type="entry name" value="ABC TRANSPORTER ATP-BINDING PROTEIN"/>
    <property type="match status" value="1"/>
</dbReference>
<feature type="transmembrane region" description="Helical" evidence="7">
    <location>
        <begin position="33"/>
        <end position="51"/>
    </location>
</feature>
<keyword evidence="4 7" id="KW-1133">Transmembrane helix</keyword>
<dbReference type="InterPro" id="IPR043428">
    <property type="entry name" value="LivM-like"/>
</dbReference>
<feature type="region of interest" description="Disordered" evidence="6">
    <location>
        <begin position="318"/>
        <end position="339"/>
    </location>
</feature>
<feature type="transmembrane region" description="Helical" evidence="7">
    <location>
        <begin position="201"/>
        <end position="221"/>
    </location>
</feature>
<feature type="transmembrane region" description="Helical" evidence="7">
    <location>
        <begin position="7"/>
        <end position="27"/>
    </location>
</feature>
<dbReference type="EMBL" id="WNZX01000001">
    <property type="protein sequence ID" value="MUG69238.1"/>
    <property type="molecule type" value="Genomic_DNA"/>
</dbReference>
<evidence type="ECO:0000256" key="3">
    <source>
        <dbReference type="ARBA" id="ARBA00022692"/>
    </source>
</evidence>
<evidence type="ECO:0000313" key="8">
    <source>
        <dbReference type="EMBL" id="MUG69238.1"/>
    </source>
</evidence>
<dbReference type="Pfam" id="PF02653">
    <property type="entry name" value="BPD_transp_2"/>
    <property type="match status" value="1"/>
</dbReference>
<evidence type="ECO:0000256" key="7">
    <source>
        <dbReference type="SAM" id="Phobius"/>
    </source>
</evidence>
<reference evidence="8 9" key="1">
    <citation type="submission" date="2019-11" db="EMBL/GenBank/DDBJ databases">
        <title>Draft genome sequences of five Paenibacillus species of dairy origin.</title>
        <authorList>
            <person name="Olajide A.M."/>
            <person name="Chen S."/>
            <person name="Lapointe G."/>
        </authorList>
    </citation>
    <scope>NUCLEOTIDE SEQUENCE [LARGE SCALE GENOMIC DNA]</scope>
    <source>
        <strain evidence="8 9">2CS3</strain>
    </source>
</reference>
<comment type="caution">
    <text evidence="8">The sequence shown here is derived from an EMBL/GenBank/DDBJ whole genome shotgun (WGS) entry which is preliminary data.</text>
</comment>
<feature type="transmembrane region" description="Helical" evidence="7">
    <location>
        <begin position="108"/>
        <end position="126"/>
    </location>
</feature>
<dbReference type="InterPro" id="IPR001851">
    <property type="entry name" value="ABC_transp_permease"/>
</dbReference>
<dbReference type="PANTHER" id="PTHR30482">
    <property type="entry name" value="HIGH-AFFINITY BRANCHED-CHAIN AMINO ACID TRANSPORT SYSTEM PERMEASE"/>
    <property type="match status" value="1"/>
</dbReference>
<feature type="transmembrane region" description="Helical" evidence="7">
    <location>
        <begin position="156"/>
        <end position="174"/>
    </location>
</feature>
<dbReference type="GO" id="GO:0015658">
    <property type="term" value="F:branched-chain amino acid transmembrane transporter activity"/>
    <property type="evidence" value="ECO:0007669"/>
    <property type="project" value="InterPro"/>
</dbReference>
<comment type="subcellular location">
    <subcellularLocation>
        <location evidence="1">Cell membrane</location>
        <topology evidence="1">Multi-pass membrane protein</topology>
    </subcellularLocation>
</comment>
<proteinExistence type="predicted"/>
<feature type="transmembrane region" description="Helical" evidence="7">
    <location>
        <begin position="81"/>
        <end position="101"/>
    </location>
</feature>
<feature type="transmembrane region" description="Helical" evidence="7">
    <location>
        <begin position="278"/>
        <end position="301"/>
    </location>
</feature>
<name>A0A7X2Z6G4_9BACL</name>
<dbReference type="CDD" id="cd06581">
    <property type="entry name" value="TM_PBP1_LivM_like"/>
    <property type="match status" value="1"/>
</dbReference>
<keyword evidence="5 7" id="KW-0472">Membrane</keyword>
<accession>A0A7X2Z6G4</accession>
<evidence type="ECO:0000256" key="1">
    <source>
        <dbReference type="ARBA" id="ARBA00004651"/>
    </source>
</evidence>
<evidence type="ECO:0000256" key="5">
    <source>
        <dbReference type="ARBA" id="ARBA00023136"/>
    </source>
</evidence>
<keyword evidence="9" id="KW-1185">Reference proteome</keyword>
<keyword evidence="2" id="KW-1003">Cell membrane</keyword>
<evidence type="ECO:0000256" key="6">
    <source>
        <dbReference type="SAM" id="MobiDB-lite"/>
    </source>
</evidence>
<dbReference type="AlphaFoldDB" id="A0A7X2Z6G4"/>
<dbReference type="RefSeq" id="WP_127607167.1">
    <property type="nucleotide sequence ID" value="NZ_JARTHJ010000067.1"/>
</dbReference>
<evidence type="ECO:0000256" key="2">
    <source>
        <dbReference type="ARBA" id="ARBA00022475"/>
    </source>
</evidence>
<evidence type="ECO:0000256" key="4">
    <source>
        <dbReference type="ARBA" id="ARBA00022989"/>
    </source>
</evidence>
<sequence length="339" mass="36559">MNKNQVLAIVAVAAILALPFILSTYGIRLAGELFIMSIFALSLGLLMGYAGLTSFGHASFFGTGVYVVAILSQFVTNTYVLIMAAIVITGLLAWIAALMFVRITGSYFFMLTLAFNQLLYVFFYKFKSLAGGADGMSISVRPDFGFGPVTTPIGRYYVMAVIFILCYIVLHYFINSPTGKIVIGVKENTSRMRALGYNTESYKVLAFTLSGMMAGLAGSLYGFSNQFASPEIISWGLSGQALIMVIIGGSGTLLGPPIGAAVFVVLQSYISSYTERWPIIMGALFLILVLLGRGGVAHLLIGLWRKLTLPRTDVDADNQKPSYAMPKVTESDSVGGNRP</sequence>